<protein>
    <submittedName>
        <fullName evidence="1">Uncharacterized protein</fullName>
    </submittedName>
</protein>
<feature type="non-terminal residue" evidence="1">
    <location>
        <position position="56"/>
    </location>
</feature>
<evidence type="ECO:0000313" key="1">
    <source>
        <dbReference type="EMBL" id="KKL00999.1"/>
    </source>
</evidence>
<dbReference type="AlphaFoldDB" id="A0A0F9CCB9"/>
<sequence length="56" mass="6315">MAITSVLEVEYELVKLRRPTRYTPSLVGTALGEFARKAPKIITGFGIRPVVRKKKK</sequence>
<accession>A0A0F9CCB9</accession>
<organism evidence="1">
    <name type="scientific">marine sediment metagenome</name>
    <dbReference type="NCBI Taxonomy" id="412755"/>
    <lineage>
        <taxon>unclassified sequences</taxon>
        <taxon>metagenomes</taxon>
        <taxon>ecological metagenomes</taxon>
    </lineage>
</organism>
<proteinExistence type="predicted"/>
<name>A0A0F9CCB9_9ZZZZ</name>
<gene>
    <name evidence="1" type="ORF">LCGC14_2627590</name>
</gene>
<comment type="caution">
    <text evidence="1">The sequence shown here is derived from an EMBL/GenBank/DDBJ whole genome shotgun (WGS) entry which is preliminary data.</text>
</comment>
<reference evidence="1" key="1">
    <citation type="journal article" date="2015" name="Nature">
        <title>Complex archaea that bridge the gap between prokaryotes and eukaryotes.</title>
        <authorList>
            <person name="Spang A."/>
            <person name="Saw J.H."/>
            <person name="Jorgensen S.L."/>
            <person name="Zaremba-Niedzwiedzka K."/>
            <person name="Martijn J."/>
            <person name="Lind A.E."/>
            <person name="van Eijk R."/>
            <person name="Schleper C."/>
            <person name="Guy L."/>
            <person name="Ettema T.J."/>
        </authorList>
    </citation>
    <scope>NUCLEOTIDE SEQUENCE</scope>
</reference>
<dbReference type="EMBL" id="LAZR01044985">
    <property type="protein sequence ID" value="KKL00999.1"/>
    <property type="molecule type" value="Genomic_DNA"/>
</dbReference>